<reference evidence="3 4" key="1">
    <citation type="submission" date="2017-04" db="EMBL/GenBank/DDBJ databases">
        <authorList>
            <person name="Afonso C.L."/>
            <person name="Miller P.J."/>
            <person name="Scott M.A."/>
            <person name="Spackman E."/>
            <person name="Goraichik I."/>
            <person name="Dimitrov K.M."/>
            <person name="Suarez D.L."/>
            <person name="Swayne D.E."/>
        </authorList>
    </citation>
    <scope>NUCLEOTIDE SEQUENCE [LARGE SCALE GENOMIC DNA]</scope>
    <source>
        <strain evidence="3 4">USBA 355</strain>
    </source>
</reference>
<proteinExistence type="predicted"/>
<name>A0A1Y6BTB5_9PROT</name>
<dbReference type="Gene3D" id="3.30.420.130">
    <property type="entry name" value="Dinitrogenase iron-molybdenum cofactor biosynthesis domain"/>
    <property type="match status" value="1"/>
</dbReference>
<dbReference type="SUPFAM" id="SSF53146">
    <property type="entry name" value="Nitrogenase accessory factor-like"/>
    <property type="match status" value="1"/>
</dbReference>
<evidence type="ECO:0000256" key="1">
    <source>
        <dbReference type="ARBA" id="ARBA00023231"/>
    </source>
</evidence>
<feature type="domain" description="Dinitrogenase iron-molybdenum cofactor biosynthesis" evidence="2">
    <location>
        <begin position="28"/>
        <end position="108"/>
    </location>
</feature>
<sequence length="114" mass="12008">MTHKTLESRSGLRIAVTVMGAGSGPAPCPFFGKCDGIVVTDTESGAREFHQNPLRTPATLCDVILASGVDGLVCGFIAPPEVARLRAWGIDVRMGSGRCSVDELVQCFCDLPEA</sequence>
<gene>
    <name evidence="3" type="ORF">SAMN05428998_109127</name>
</gene>
<evidence type="ECO:0000313" key="4">
    <source>
        <dbReference type="Proteomes" id="UP000192917"/>
    </source>
</evidence>
<evidence type="ECO:0000259" key="2">
    <source>
        <dbReference type="Pfam" id="PF02579"/>
    </source>
</evidence>
<evidence type="ECO:0000313" key="3">
    <source>
        <dbReference type="EMBL" id="SMF27903.1"/>
    </source>
</evidence>
<keyword evidence="1" id="KW-0535">Nitrogen fixation</keyword>
<organism evidence="3 4">
    <name type="scientific">Tistlia consotensis USBA 355</name>
    <dbReference type="NCBI Taxonomy" id="560819"/>
    <lineage>
        <taxon>Bacteria</taxon>
        <taxon>Pseudomonadati</taxon>
        <taxon>Pseudomonadota</taxon>
        <taxon>Alphaproteobacteria</taxon>
        <taxon>Rhodospirillales</taxon>
        <taxon>Rhodovibrionaceae</taxon>
        <taxon>Tistlia</taxon>
    </lineage>
</organism>
<protein>
    <submittedName>
        <fullName evidence="3">Predicted Fe-Mo cluster-binding protein, NifX family</fullName>
    </submittedName>
</protein>
<dbReference type="AlphaFoldDB" id="A0A1Y6BTB5"/>
<accession>A0A1Y6BTB5</accession>
<dbReference type="InterPro" id="IPR003731">
    <property type="entry name" value="Di-Nase_FeMo-co_biosynth"/>
</dbReference>
<dbReference type="RefSeq" id="WP_085123182.1">
    <property type="nucleotide sequence ID" value="NZ_FWZX01000009.1"/>
</dbReference>
<dbReference type="Pfam" id="PF02579">
    <property type="entry name" value="Nitro_FeMo-Co"/>
    <property type="match status" value="1"/>
</dbReference>
<dbReference type="EMBL" id="FWZX01000009">
    <property type="protein sequence ID" value="SMF27903.1"/>
    <property type="molecule type" value="Genomic_DNA"/>
</dbReference>
<keyword evidence="4" id="KW-1185">Reference proteome</keyword>
<dbReference type="InterPro" id="IPR036105">
    <property type="entry name" value="DiNase_FeMo-co_biosyn_sf"/>
</dbReference>
<dbReference type="Proteomes" id="UP000192917">
    <property type="component" value="Unassembled WGS sequence"/>
</dbReference>